<reference evidence="2" key="1">
    <citation type="journal article" date="2020" name="Stud. Mycol.">
        <title>101 Dothideomycetes genomes: a test case for predicting lifestyles and emergence of pathogens.</title>
        <authorList>
            <person name="Haridas S."/>
            <person name="Albert R."/>
            <person name="Binder M."/>
            <person name="Bloem J."/>
            <person name="Labutti K."/>
            <person name="Salamov A."/>
            <person name="Andreopoulos B."/>
            <person name="Baker S."/>
            <person name="Barry K."/>
            <person name="Bills G."/>
            <person name="Bluhm B."/>
            <person name="Cannon C."/>
            <person name="Castanera R."/>
            <person name="Culley D."/>
            <person name="Daum C."/>
            <person name="Ezra D."/>
            <person name="Gonzalez J."/>
            <person name="Henrissat B."/>
            <person name="Kuo A."/>
            <person name="Liang C."/>
            <person name="Lipzen A."/>
            <person name="Lutzoni F."/>
            <person name="Magnuson J."/>
            <person name="Mondo S."/>
            <person name="Nolan M."/>
            <person name="Ohm R."/>
            <person name="Pangilinan J."/>
            <person name="Park H.-J."/>
            <person name="Ramirez L."/>
            <person name="Alfaro M."/>
            <person name="Sun H."/>
            <person name="Tritt A."/>
            <person name="Yoshinaga Y."/>
            <person name="Zwiers L.-H."/>
            <person name="Turgeon B."/>
            <person name="Goodwin S."/>
            <person name="Spatafora J."/>
            <person name="Crous P."/>
            <person name="Grigoriev I."/>
        </authorList>
    </citation>
    <scope>NUCLEOTIDE SEQUENCE</scope>
    <source>
        <strain evidence="2">CBS 113818</strain>
    </source>
</reference>
<proteinExistence type="predicted"/>
<keyword evidence="3" id="KW-1185">Reference proteome</keyword>
<dbReference type="Proteomes" id="UP000799424">
    <property type="component" value="Unassembled WGS sequence"/>
</dbReference>
<gene>
    <name evidence="2" type="ORF">CC86DRAFT_415106</name>
</gene>
<evidence type="ECO:0000313" key="2">
    <source>
        <dbReference type="EMBL" id="KAF2833357.1"/>
    </source>
</evidence>
<evidence type="ECO:0000313" key="3">
    <source>
        <dbReference type="Proteomes" id="UP000799424"/>
    </source>
</evidence>
<sequence length="136" mass="14644">MPRLQGSRWAVKSSNEASVKDSKSKEEFKHIAIPSFGFQMPKFTPVTSAPMKQVPKPAPVRAQGATTKSTAPVKATEPLPAPQVQAVEPSAQSSVKITEPLPAPKKEAADKPFDRAGMAAARARARMAEIMGPRRR</sequence>
<feature type="region of interest" description="Disordered" evidence="1">
    <location>
        <begin position="47"/>
        <end position="120"/>
    </location>
</feature>
<name>A0A6A7AKU8_9PLEO</name>
<dbReference type="AlphaFoldDB" id="A0A6A7AKU8"/>
<accession>A0A6A7AKU8</accession>
<dbReference type="EMBL" id="MU006216">
    <property type="protein sequence ID" value="KAF2833357.1"/>
    <property type="molecule type" value="Genomic_DNA"/>
</dbReference>
<protein>
    <submittedName>
        <fullName evidence="2">Uncharacterized protein</fullName>
    </submittedName>
</protein>
<feature type="compositionally biased region" description="Basic and acidic residues" evidence="1">
    <location>
        <begin position="104"/>
        <end position="114"/>
    </location>
</feature>
<feature type="region of interest" description="Disordered" evidence="1">
    <location>
        <begin position="1"/>
        <end position="26"/>
    </location>
</feature>
<organism evidence="2 3">
    <name type="scientific">Ophiobolus disseminans</name>
    <dbReference type="NCBI Taxonomy" id="1469910"/>
    <lineage>
        <taxon>Eukaryota</taxon>
        <taxon>Fungi</taxon>
        <taxon>Dikarya</taxon>
        <taxon>Ascomycota</taxon>
        <taxon>Pezizomycotina</taxon>
        <taxon>Dothideomycetes</taxon>
        <taxon>Pleosporomycetidae</taxon>
        <taxon>Pleosporales</taxon>
        <taxon>Pleosporineae</taxon>
        <taxon>Phaeosphaeriaceae</taxon>
        <taxon>Ophiobolus</taxon>
    </lineage>
</organism>
<evidence type="ECO:0000256" key="1">
    <source>
        <dbReference type="SAM" id="MobiDB-lite"/>
    </source>
</evidence>